<name>A0A166F9K6_9AGAM</name>
<evidence type="ECO:0000313" key="2">
    <source>
        <dbReference type="Proteomes" id="UP000076798"/>
    </source>
</evidence>
<dbReference type="Proteomes" id="UP000076798">
    <property type="component" value="Unassembled WGS sequence"/>
</dbReference>
<accession>A0A166F9K6</accession>
<proteinExistence type="predicted"/>
<sequence length="82" mass="8871">MASRPASQVRSIFIRESLRLRTKALAPVCRSTLISLAAGWNIHAEGHQNADRNEGAGSSPFIRLQGTALILRLKAVEQTSSS</sequence>
<gene>
    <name evidence="1" type="ORF">SISSUDRAFT_1044339</name>
</gene>
<keyword evidence="2" id="KW-1185">Reference proteome</keyword>
<reference evidence="1 2" key="1">
    <citation type="journal article" date="2016" name="Mol. Biol. Evol.">
        <title>Comparative Genomics of Early-Diverging Mushroom-Forming Fungi Provides Insights into the Origins of Lignocellulose Decay Capabilities.</title>
        <authorList>
            <person name="Nagy L.G."/>
            <person name="Riley R."/>
            <person name="Tritt A."/>
            <person name="Adam C."/>
            <person name="Daum C."/>
            <person name="Floudas D."/>
            <person name="Sun H."/>
            <person name="Yadav J.S."/>
            <person name="Pangilinan J."/>
            <person name="Larsson K.H."/>
            <person name="Matsuura K."/>
            <person name="Barry K."/>
            <person name="Labutti K."/>
            <person name="Kuo R."/>
            <person name="Ohm R.A."/>
            <person name="Bhattacharya S.S."/>
            <person name="Shirouzu T."/>
            <person name="Yoshinaga Y."/>
            <person name="Martin F.M."/>
            <person name="Grigoriev I.V."/>
            <person name="Hibbett D.S."/>
        </authorList>
    </citation>
    <scope>NUCLEOTIDE SEQUENCE [LARGE SCALE GENOMIC DNA]</scope>
    <source>
        <strain evidence="1 2">HHB10207 ss-3</strain>
    </source>
</reference>
<dbReference type="EMBL" id="KV428033">
    <property type="protein sequence ID" value="KZT40423.1"/>
    <property type="molecule type" value="Genomic_DNA"/>
</dbReference>
<evidence type="ECO:0000313" key="1">
    <source>
        <dbReference type="EMBL" id="KZT40423.1"/>
    </source>
</evidence>
<dbReference type="AlphaFoldDB" id="A0A166F9K6"/>
<organism evidence="1 2">
    <name type="scientific">Sistotremastrum suecicum HHB10207 ss-3</name>
    <dbReference type="NCBI Taxonomy" id="1314776"/>
    <lineage>
        <taxon>Eukaryota</taxon>
        <taxon>Fungi</taxon>
        <taxon>Dikarya</taxon>
        <taxon>Basidiomycota</taxon>
        <taxon>Agaricomycotina</taxon>
        <taxon>Agaricomycetes</taxon>
        <taxon>Sistotremastrales</taxon>
        <taxon>Sistotremastraceae</taxon>
        <taxon>Sistotremastrum</taxon>
    </lineage>
</organism>
<protein>
    <submittedName>
        <fullName evidence="1">Uncharacterized protein</fullName>
    </submittedName>
</protein>